<organism evidence="2 3">
    <name type="scientific">Aspergillus candidus</name>
    <dbReference type="NCBI Taxonomy" id="41067"/>
    <lineage>
        <taxon>Eukaryota</taxon>
        <taxon>Fungi</taxon>
        <taxon>Dikarya</taxon>
        <taxon>Ascomycota</taxon>
        <taxon>Pezizomycotina</taxon>
        <taxon>Eurotiomycetes</taxon>
        <taxon>Eurotiomycetidae</taxon>
        <taxon>Eurotiales</taxon>
        <taxon>Aspergillaceae</taxon>
        <taxon>Aspergillus</taxon>
        <taxon>Aspergillus subgen. Circumdati</taxon>
    </lineage>
</organism>
<dbReference type="PIRSF" id="PIRSF016632">
    <property type="entry name" value="Phospholipase_actinobac/fun"/>
    <property type="match status" value="1"/>
</dbReference>
<dbReference type="RefSeq" id="XP_024676629.1">
    <property type="nucleotide sequence ID" value="XM_024817092.1"/>
</dbReference>
<evidence type="ECO:0000256" key="1">
    <source>
        <dbReference type="SAM" id="SignalP"/>
    </source>
</evidence>
<keyword evidence="3" id="KW-1185">Reference proteome</keyword>
<dbReference type="InterPro" id="IPR017946">
    <property type="entry name" value="PLC-like_Pdiesterase_TIM-brl"/>
</dbReference>
<dbReference type="Gene3D" id="3.20.20.190">
    <property type="entry name" value="Phosphatidylinositol (PI) phosphodiesterase"/>
    <property type="match status" value="1"/>
</dbReference>
<dbReference type="InterPro" id="IPR016674">
    <property type="entry name" value="SMase_D/PLipase_D"/>
</dbReference>
<reference evidence="2 3" key="1">
    <citation type="submission" date="2017-12" db="EMBL/GenBank/DDBJ databases">
        <authorList>
            <consortium name="DOE Joint Genome Institute"/>
            <person name="Haridas S."/>
            <person name="Kjaerbolling I."/>
            <person name="Vesth T.C."/>
            <person name="Frisvad J.C."/>
            <person name="Nybo J.L."/>
            <person name="Theobald S."/>
            <person name="Kuo A."/>
            <person name="Bowyer P."/>
            <person name="Matsuda Y."/>
            <person name="Mondo S."/>
            <person name="Lyhne E.K."/>
            <person name="Kogle M.E."/>
            <person name="Clum A."/>
            <person name="Lipzen A."/>
            <person name="Salamov A."/>
            <person name="Ngan C.Y."/>
            <person name="Daum C."/>
            <person name="Chiniquy J."/>
            <person name="Barry K."/>
            <person name="LaButti K."/>
            <person name="Simmons B.A."/>
            <person name="Magnuson J.K."/>
            <person name="Mortensen U.H."/>
            <person name="Larsen T.O."/>
            <person name="Grigoriev I.V."/>
            <person name="Baker S.E."/>
            <person name="Andersen M.R."/>
            <person name="Nordberg H.P."/>
            <person name="Cantor M.N."/>
            <person name="Hua S.X."/>
        </authorList>
    </citation>
    <scope>NUCLEOTIDE SEQUENCE [LARGE SCALE GENOMIC DNA]</scope>
    <source>
        <strain evidence="2 3">CBS 102.13</strain>
    </source>
</reference>
<evidence type="ECO:0000313" key="3">
    <source>
        <dbReference type="Proteomes" id="UP000234585"/>
    </source>
</evidence>
<dbReference type="SUPFAM" id="SSF51695">
    <property type="entry name" value="PLC-like phosphodiesterases"/>
    <property type="match status" value="1"/>
</dbReference>
<feature type="signal peptide" evidence="1">
    <location>
        <begin position="1"/>
        <end position="22"/>
    </location>
</feature>
<dbReference type="GeneID" id="36524252"/>
<protein>
    <submittedName>
        <fullName evidence="2">Putative phospholipase D</fullName>
    </submittedName>
</protein>
<dbReference type="GO" id="GO:0008081">
    <property type="term" value="F:phosphoric diester hydrolase activity"/>
    <property type="evidence" value="ECO:0007669"/>
    <property type="project" value="InterPro"/>
</dbReference>
<feature type="chain" id="PRO_5014179689" evidence="1">
    <location>
        <begin position="23"/>
        <end position="300"/>
    </location>
</feature>
<gene>
    <name evidence="2" type="ORF">BDW47DRAFT_130393</name>
</gene>
<dbReference type="GO" id="GO:0004620">
    <property type="term" value="F:phospholipase activity"/>
    <property type="evidence" value="ECO:0007669"/>
    <property type="project" value="InterPro"/>
</dbReference>
<evidence type="ECO:0000313" key="2">
    <source>
        <dbReference type="EMBL" id="PLB42617.1"/>
    </source>
</evidence>
<dbReference type="AlphaFoldDB" id="A0A2I2FPQ1"/>
<dbReference type="Proteomes" id="UP000234585">
    <property type="component" value="Unassembled WGS sequence"/>
</dbReference>
<name>A0A2I2FPQ1_ASPCN</name>
<sequence>MKFMNTLLRGLSAASLTGLALSSPVELARADQRPIYAIAHRVLRNTAVSAALSHGANAIEIDLQAWTKEWWADHDGGADTAGATAREIFTFIADQRKQGSDISFVWLDIKNPDDCDAGQGCSIEALRDLVRETLEPAGVRALYGFFGTEDSRGFKVMQDSLNANEAVVLSGEADEVQELYGETKIDAAQRVMDYGDVHLDNGFGDCTEESWNTCTELKQGAESRDQGKLGKVLGWTSTDSDTERVGQLLGTANVDGIIFGFQNADYADDEVPKAAGKDIIDFVKKNSGSMRMAKGTDAPW</sequence>
<keyword evidence="1" id="KW-0732">Signal</keyword>
<dbReference type="OrthoDB" id="4907280at2759"/>
<dbReference type="EMBL" id="KZ559117">
    <property type="protein sequence ID" value="PLB42617.1"/>
    <property type="molecule type" value="Genomic_DNA"/>
</dbReference>
<dbReference type="CDD" id="cd08576">
    <property type="entry name" value="GDPD_like_SMaseD_PLD"/>
    <property type="match status" value="1"/>
</dbReference>
<accession>A0A2I2FPQ1</accession>
<proteinExistence type="predicted"/>
<dbReference type="GO" id="GO:0016042">
    <property type="term" value="P:lipid catabolic process"/>
    <property type="evidence" value="ECO:0007669"/>
    <property type="project" value="InterPro"/>
</dbReference>